<keyword evidence="2 5" id="KW-0813">Transport</keyword>
<evidence type="ECO:0000259" key="7">
    <source>
        <dbReference type="PROSITE" id="PS51072"/>
    </source>
</evidence>
<protein>
    <recommendedName>
        <fullName evidence="7">MHD domain-containing protein</fullName>
    </recommendedName>
</protein>
<feature type="domain" description="MHD" evidence="7">
    <location>
        <begin position="209"/>
        <end position="558"/>
    </location>
</feature>
<evidence type="ECO:0000256" key="5">
    <source>
        <dbReference type="PIRNR" id="PIRNR005992"/>
    </source>
</evidence>
<evidence type="ECO:0000256" key="3">
    <source>
        <dbReference type="ARBA" id="ARBA00022927"/>
    </source>
</evidence>
<comment type="subcellular location">
    <subcellularLocation>
        <location evidence="1">Endomembrane system</location>
    </subcellularLocation>
</comment>
<evidence type="ECO:0000313" key="8">
    <source>
        <dbReference type="EMBL" id="KAE8271856.1"/>
    </source>
</evidence>
<dbReference type="SUPFAM" id="SSF49447">
    <property type="entry name" value="Second domain of Mu2 adaptin subunit (ap50) of ap2 adaptor"/>
    <property type="match status" value="2"/>
</dbReference>
<dbReference type="PIRSF" id="PIRSF005992">
    <property type="entry name" value="Clathrin_mu"/>
    <property type="match status" value="1"/>
</dbReference>
<dbReference type="GO" id="GO:0006886">
    <property type="term" value="P:intracellular protein transport"/>
    <property type="evidence" value="ECO:0007669"/>
    <property type="project" value="UniProtKB-UniRule"/>
</dbReference>
<evidence type="ECO:0000256" key="4">
    <source>
        <dbReference type="ARBA" id="ARBA00023136"/>
    </source>
</evidence>
<dbReference type="AlphaFoldDB" id="A0A8X7T7P0"/>
<feature type="region of interest" description="Disordered" evidence="6">
    <location>
        <begin position="352"/>
        <end position="377"/>
    </location>
</feature>
<evidence type="ECO:0000256" key="6">
    <source>
        <dbReference type="SAM" id="MobiDB-lite"/>
    </source>
</evidence>
<dbReference type="PRINTS" id="PR00314">
    <property type="entry name" value="CLATHRINADPT"/>
</dbReference>
<dbReference type="InterPro" id="IPR011012">
    <property type="entry name" value="Longin-like_dom_sf"/>
</dbReference>
<gene>
    <name evidence="8" type="ORF">A4X09_0g525</name>
</gene>
<dbReference type="InterPro" id="IPR036168">
    <property type="entry name" value="AP2_Mu_C_sf"/>
</dbReference>
<dbReference type="InterPro" id="IPR001392">
    <property type="entry name" value="Clathrin_mu"/>
</dbReference>
<keyword evidence="9" id="KW-1185">Reference proteome</keyword>
<sequence>MSRLDGVIILGADGRPLIQSNFRSSNALPLAHIDHFNHASTSSSSHLPPLLWLPGIPPSTTSTTEEDTEHSSWTQAEQGAAQAHLTHNNITLLTPLSAESNPLLPLTFLRTFLSLLAIYAGGLDRVNEASVREHFDVVYQLLEESLDEGWPLFTEGSALADLVVTQSWLDRVSKVVQATGLPNLPSAPPPQPTELSPIPWRRANISHWNEEFHADVIDSLEGTLSPSYTPIILELFSRISCRSRLSANPEVSLSLTSNTGRIEGVMSDVVLHPCVRHRKWTRDRVFSFVPPDGQFELAQFRIGEPLAFPVGSVHASSRKSKTGAVQLPSGGNGWERDIPLLLQSSFDVQPLEVEGRSGSGVNPTSSTDRNPSRGVGVGSRVEFSLTVQSRLPTNLPLENIVISIRLGPGAHSVDAAATGGGIGSGPDVPAPPSLNGSLGGGTLKSVTDAISALGTGTVVHTGGGKAGSWVFEQGSSMLRWEILKLGSAAERPAVLKGSFMTSDSPPRIASAVRTTFSIPNHSLSNVRVGSIHVAGEGPSKGMFKGLKVFKGIRTVVEGDLEWRRF</sequence>
<dbReference type="CDD" id="cd14837">
    <property type="entry name" value="AP3_Mu_N"/>
    <property type="match status" value="1"/>
</dbReference>
<dbReference type="PROSITE" id="PS51072">
    <property type="entry name" value="MHD"/>
    <property type="match status" value="1"/>
</dbReference>
<dbReference type="SUPFAM" id="SSF64356">
    <property type="entry name" value="SNARE-like"/>
    <property type="match status" value="1"/>
</dbReference>
<dbReference type="Pfam" id="PF00928">
    <property type="entry name" value="Adap_comp_sub"/>
    <property type="match status" value="1"/>
</dbReference>
<dbReference type="GO" id="GO:0012505">
    <property type="term" value="C:endomembrane system"/>
    <property type="evidence" value="ECO:0007669"/>
    <property type="project" value="UniProtKB-SubCell"/>
</dbReference>
<dbReference type="Gene3D" id="3.30.450.60">
    <property type="match status" value="1"/>
</dbReference>
<name>A0A8X7T7P0_9BASI</name>
<dbReference type="InterPro" id="IPR050431">
    <property type="entry name" value="Adaptor_comp_med_subunit"/>
</dbReference>
<comment type="caution">
    <text evidence="8">The sequence shown here is derived from an EMBL/GenBank/DDBJ whole genome shotgun (WGS) entry which is preliminary data.</text>
</comment>
<evidence type="ECO:0000256" key="1">
    <source>
        <dbReference type="ARBA" id="ARBA00004308"/>
    </source>
</evidence>
<dbReference type="EMBL" id="LWDG02000009">
    <property type="protein sequence ID" value="KAE8271856.1"/>
    <property type="molecule type" value="Genomic_DNA"/>
</dbReference>
<keyword evidence="4" id="KW-0472">Membrane</keyword>
<reference evidence="8" key="1">
    <citation type="submission" date="2016-04" db="EMBL/GenBank/DDBJ databases">
        <authorList>
            <person name="Nguyen H.D."/>
            <person name="Samba Siva P."/>
            <person name="Cullis J."/>
            <person name="Levesque C.A."/>
            <person name="Hambleton S."/>
        </authorList>
    </citation>
    <scope>NUCLEOTIDE SEQUENCE</scope>
    <source>
        <strain evidence="8">DAOMC 236422</strain>
    </source>
</reference>
<dbReference type="Gene3D" id="2.60.40.1170">
    <property type="entry name" value="Mu homology domain, subdomain B"/>
    <property type="match status" value="3"/>
</dbReference>
<dbReference type="Proteomes" id="UP000078113">
    <property type="component" value="Unassembled WGS sequence"/>
</dbReference>
<dbReference type="InterPro" id="IPR028565">
    <property type="entry name" value="MHD"/>
</dbReference>
<dbReference type="GO" id="GO:0016192">
    <property type="term" value="P:vesicle-mediated transport"/>
    <property type="evidence" value="ECO:0007669"/>
    <property type="project" value="InterPro"/>
</dbReference>
<keyword evidence="3 5" id="KW-0653">Protein transport</keyword>
<dbReference type="GO" id="GO:0030131">
    <property type="term" value="C:clathrin adaptor complex"/>
    <property type="evidence" value="ECO:0007669"/>
    <property type="project" value="UniProtKB-UniRule"/>
</dbReference>
<comment type="similarity">
    <text evidence="5">Belongs to the adaptor complexes medium subunit family.</text>
</comment>
<accession>A0A8X7T7P0</accession>
<dbReference type="PANTHER" id="PTHR10529">
    <property type="entry name" value="AP COMPLEX SUBUNIT MU"/>
    <property type="match status" value="1"/>
</dbReference>
<proteinExistence type="inferred from homology"/>
<feature type="compositionally biased region" description="Polar residues" evidence="6">
    <location>
        <begin position="359"/>
        <end position="369"/>
    </location>
</feature>
<reference evidence="8" key="2">
    <citation type="journal article" date="2019" name="IMA Fungus">
        <title>Genome sequencing and comparison of five Tilletia species to identify candidate genes for the detection of regulated species infecting wheat.</title>
        <authorList>
            <person name="Nguyen H.D.T."/>
            <person name="Sultana T."/>
            <person name="Kesanakurti P."/>
            <person name="Hambleton S."/>
        </authorList>
    </citation>
    <scope>NUCLEOTIDE SEQUENCE</scope>
    <source>
        <strain evidence="8">DAOMC 236422</strain>
    </source>
</reference>
<evidence type="ECO:0000256" key="2">
    <source>
        <dbReference type="ARBA" id="ARBA00022448"/>
    </source>
</evidence>
<organism evidence="8 9">
    <name type="scientific">Tilletia walkeri</name>
    <dbReference type="NCBI Taxonomy" id="117179"/>
    <lineage>
        <taxon>Eukaryota</taxon>
        <taxon>Fungi</taxon>
        <taxon>Dikarya</taxon>
        <taxon>Basidiomycota</taxon>
        <taxon>Ustilaginomycotina</taxon>
        <taxon>Exobasidiomycetes</taxon>
        <taxon>Tilletiales</taxon>
        <taxon>Tilletiaceae</taxon>
        <taxon>Tilletia</taxon>
    </lineage>
</organism>
<evidence type="ECO:0000313" key="9">
    <source>
        <dbReference type="Proteomes" id="UP000078113"/>
    </source>
</evidence>